<protein>
    <submittedName>
        <fullName evidence="1">Uncharacterized protein</fullName>
    </submittedName>
</protein>
<keyword evidence="2" id="KW-1185">Reference proteome</keyword>
<gene>
    <name evidence="1" type="ORF">NOX80_11085</name>
</gene>
<sequence length="260" mass="28493">MNLGENYSKTVAKKFDKLPVYVPDTKIKPGAVISFGKDMLGRPNKPFGTFHHITDLVGGKVYDFQITNPPKPSSTAVLNFVSQNEVTVTSALKANVPNAVDGDIAFQFGKAGSVLLYAVKGTDYGIDQLALKKNLSKVANEEKWEDYYIVTEVTIYERALVYQSIDRNGALAVSASAKNISISGNDITNIGAEATFSVKWKDKQAFSVDWAENVVLFMKLVRFSKGELKVYEKALTGANAVSSGEFELVEVDTNLMLLQE</sequence>
<dbReference type="EMBL" id="CP101751">
    <property type="protein sequence ID" value="UUC44177.1"/>
    <property type="molecule type" value="Genomic_DNA"/>
</dbReference>
<organism evidence="1 2">
    <name type="scientific">Flavobacterium cerinum</name>
    <dbReference type="NCBI Taxonomy" id="2502784"/>
    <lineage>
        <taxon>Bacteria</taxon>
        <taxon>Pseudomonadati</taxon>
        <taxon>Bacteroidota</taxon>
        <taxon>Flavobacteriia</taxon>
        <taxon>Flavobacteriales</taxon>
        <taxon>Flavobacteriaceae</taxon>
        <taxon>Flavobacterium</taxon>
    </lineage>
</organism>
<dbReference type="Proteomes" id="UP001059844">
    <property type="component" value="Chromosome"/>
</dbReference>
<evidence type="ECO:0000313" key="2">
    <source>
        <dbReference type="Proteomes" id="UP001059844"/>
    </source>
</evidence>
<accession>A0ABY5IRK1</accession>
<proteinExistence type="predicted"/>
<name>A0ABY5IRK1_9FLAO</name>
<reference evidence="1" key="1">
    <citation type="submission" date="2022-07" db="EMBL/GenBank/DDBJ databases">
        <title>Isolation, identification, and degradation of a PFOSA degrading strain from sewage treatment plant.</title>
        <authorList>
            <person name="Zhang L."/>
            <person name="Huo Y."/>
        </authorList>
    </citation>
    <scope>NUCLEOTIDE SEQUENCE</scope>
    <source>
        <strain evidence="1">C1</strain>
    </source>
</reference>
<dbReference type="RefSeq" id="WP_256549847.1">
    <property type="nucleotide sequence ID" value="NZ_CP101751.1"/>
</dbReference>
<evidence type="ECO:0000313" key="1">
    <source>
        <dbReference type="EMBL" id="UUC44177.1"/>
    </source>
</evidence>